<organism evidence="1 2">
    <name type="scientific">Pleurodeles waltl</name>
    <name type="common">Iberian ribbed newt</name>
    <dbReference type="NCBI Taxonomy" id="8319"/>
    <lineage>
        <taxon>Eukaryota</taxon>
        <taxon>Metazoa</taxon>
        <taxon>Chordata</taxon>
        <taxon>Craniata</taxon>
        <taxon>Vertebrata</taxon>
        <taxon>Euteleostomi</taxon>
        <taxon>Amphibia</taxon>
        <taxon>Batrachia</taxon>
        <taxon>Caudata</taxon>
        <taxon>Salamandroidea</taxon>
        <taxon>Salamandridae</taxon>
        <taxon>Pleurodelinae</taxon>
        <taxon>Pleurodeles</taxon>
    </lineage>
</organism>
<protein>
    <submittedName>
        <fullName evidence="1">Uncharacterized protein</fullName>
    </submittedName>
</protein>
<comment type="caution">
    <text evidence="1">The sequence shown here is derived from an EMBL/GenBank/DDBJ whole genome shotgun (WGS) entry which is preliminary data.</text>
</comment>
<dbReference type="AlphaFoldDB" id="A0AAV7THE8"/>
<keyword evidence="2" id="KW-1185">Reference proteome</keyword>
<reference evidence="1" key="1">
    <citation type="journal article" date="2022" name="bioRxiv">
        <title>Sequencing and chromosome-scale assembly of the giantPleurodeles waltlgenome.</title>
        <authorList>
            <person name="Brown T."/>
            <person name="Elewa A."/>
            <person name="Iarovenko S."/>
            <person name="Subramanian E."/>
            <person name="Araus A.J."/>
            <person name="Petzold A."/>
            <person name="Susuki M."/>
            <person name="Suzuki K.-i.T."/>
            <person name="Hayashi T."/>
            <person name="Toyoda A."/>
            <person name="Oliveira C."/>
            <person name="Osipova E."/>
            <person name="Leigh N.D."/>
            <person name="Simon A."/>
            <person name="Yun M.H."/>
        </authorList>
    </citation>
    <scope>NUCLEOTIDE SEQUENCE</scope>
    <source>
        <strain evidence="1">20211129_DDA</strain>
        <tissue evidence="1">Liver</tissue>
    </source>
</reference>
<sequence>MRKTGLVWIDNLSQVYIEAHFLISVVWLFASVDVERVWASKSRIKLYCSELQQVIDDGLGRTAQTKAASQMSTVLIPLKPAYMQGAHCTHIFVLKLLYQKTWLKLIAGAPSSAQCRTHPIFLFLNLKSSILKKLLGQHSLVLGPRFLKAESTV</sequence>
<name>A0AAV7THE8_PLEWA</name>
<accession>A0AAV7THE8</accession>
<evidence type="ECO:0000313" key="2">
    <source>
        <dbReference type="Proteomes" id="UP001066276"/>
    </source>
</evidence>
<dbReference type="Proteomes" id="UP001066276">
    <property type="component" value="Chromosome 3_2"/>
</dbReference>
<gene>
    <name evidence="1" type="ORF">NDU88_001297</name>
</gene>
<dbReference type="EMBL" id="JANPWB010000006">
    <property type="protein sequence ID" value="KAJ1176013.1"/>
    <property type="molecule type" value="Genomic_DNA"/>
</dbReference>
<proteinExistence type="predicted"/>
<evidence type="ECO:0000313" key="1">
    <source>
        <dbReference type="EMBL" id="KAJ1176013.1"/>
    </source>
</evidence>